<gene>
    <name evidence="1" type="ORF">PECUL_23A031695</name>
</gene>
<name>A0AAD1T2Z7_PELCU</name>
<keyword evidence="2" id="KW-1185">Reference proteome</keyword>
<feature type="non-terminal residue" evidence="1">
    <location>
        <position position="50"/>
    </location>
</feature>
<dbReference type="Proteomes" id="UP001295444">
    <property type="component" value="Chromosome 09"/>
</dbReference>
<reference evidence="1" key="1">
    <citation type="submission" date="2022-03" db="EMBL/GenBank/DDBJ databases">
        <authorList>
            <person name="Alioto T."/>
            <person name="Alioto T."/>
            <person name="Gomez Garrido J."/>
        </authorList>
    </citation>
    <scope>NUCLEOTIDE SEQUENCE</scope>
</reference>
<protein>
    <submittedName>
        <fullName evidence="1">Uncharacterized protein</fullName>
    </submittedName>
</protein>
<dbReference type="EMBL" id="OW240920">
    <property type="protein sequence ID" value="CAH2315825.1"/>
    <property type="molecule type" value="Genomic_DNA"/>
</dbReference>
<organism evidence="1 2">
    <name type="scientific">Pelobates cultripes</name>
    <name type="common">Western spadefoot toad</name>
    <dbReference type="NCBI Taxonomy" id="61616"/>
    <lineage>
        <taxon>Eukaryota</taxon>
        <taxon>Metazoa</taxon>
        <taxon>Chordata</taxon>
        <taxon>Craniata</taxon>
        <taxon>Vertebrata</taxon>
        <taxon>Euteleostomi</taxon>
        <taxon>Amphibia</taxon>
        <taxon>Batrachia</taxon>
        <taxon>Anura</taxon>
        <taxon>Pelobatoidea</taxon>
        <taxon>Pelobatidae</taxon>
        <taxon>Pelobates</taxon>
    </lineage>
</organism>
<evidence type="ECO:0000313" key="2">
    <source>
        <dbReference type="Proteomes" id="UP001295444"/>
    </source>
</evidence>
<dbReference type="AlphaFoldDB" id="A0AAD1T2Z7"/>
<feature type="non-terminal residue" evidence="1">
    <location>
        <position position="1"/>
    </location>
</feature>
<sequence>GASSDIARVAPMYRTPQAQHFYHMAPAGDIGKDVDEQVYQREGKGEGHGT</sequence>
<evidence type="ECO:0000313" key="1">
    <source>
        <dbReference type="EMBL" id="CAH2315825.1"/>
    </source>
</evidence>
<proteinExistence type="predicted"/>
<accession>A0AAD1T2Z7</accession>